<dbReference type="RefSeq" id="WP_092435056.1">
    <property type="nucleotide sequence ID" value="NZ_FOXM01000023.1"/>
</dbReference>
<dbReference type="AlphaFoldDB" id="A0A1I5YR85"/>
<sequence length="159" mass="18442">MTRAISIVRETEYGPEKLCTVCREWWPADTGFFGVRHDRGCRLTGRCRACDSQRKRRQHRAKKDRDLPAKAAQLAQLGIAETARRLRRSPHTLYRVARAHGIEFARQHKQRQEASIVPHIRRHAGRMRQIDLAAQLGISRTTLRRLAKQHSININSRAH</sequence>
<gene>
    <name evidence="1" type="ORF">SAMN05216229_12350</name>
</gene>
<accession>A0A1I5YR85</accession>
<name>A0A1I5YR85_9GAMM</name>
<keyword evidence="2" id="KW-1185">Reference proteome</keyword>
<evidence type="ECO:0000313" key="2">
    <source>
        <dbReference type="Proteomes" id="UP000243084"/>
    </source>
</evidence>
<evidence type="ECO:0000313" key="1">
    <source>
        <dbReference type="EMBL" id="SFQ46600.1"/>
    </source>
</evidence>
<organism evidence="1 2">
    <name type="scientific">Geopseudomonas sagittaria</name>
    <dbReference type="NCBI Taxonomy" id="1135990"/>
    <lineage>
        <taxon>Bacteria</taxon>
        <taxon>Pseudomonadati</taxon>
        <taxon>Pseudomonadota</taxon>
        <taxon>Gammaproteobacteria</taxon>
        <taxon>Pseudomonadales</taxon>
        <taxon>Pseudomonadaceae</taxon>
        <taxon>Geopseudomonas</taxon>
    </lineage>
</organism>
<reference evidence="2" key="1">
    <citation type="submission" date="2016-10" db="EMBL/GenBank/DDBJ databases">
        <authorList>
            <person name="Varghese N."/>
            <person name="Submissions S."/>
        </authorList>
    </citation>
    <scope>NUCLEOTIDE SEQUENCE [LARGE SCALE GENOMIC DNA]</scope>
    <source>
        <strain evidence="2">JCM 18195</strain>
    </source>
</reference>
<dbReference type="Proteomes" id="UP000243084">
    <property type="component" value="Unassembled WGS sequence"/>
</dbReference>
<dbReference type="OrthoDB" id="5892231at2"/>
<dbReference type="EMBL" id="FOXM01000023">
    <property type="protein sequence ID" value="SFQ46600.1"/>
    <property type="molecule type" value="Genomic_DNA"/>
</dbReference>
<protein>
    <submittedName>
        <fullName evidence="1">Uncharacterized protein</fullName>
    </submittedName>
</protein>
<proteinExistence type="predicted"/>